<reference evidence="3" key="1">
    <citation type="journal article" date="2019" name="Int. J. Syst. Evol. Microbiol.">
        <title>The Global Catalogue of Microorganisms (GCM) 10K type strain sequencing project: providing services to taxonomists for standard genome sequencing and annotation.</title>
        <authorList>
            <consortium name="The Broad Institute Genomics Platform"/>
            <consortium name="The Broad Institute Genome Sequencing Center for Infectious Disease"/>
            <person name="Wu L."/>
            <person name="Ma J."/>
        </authorList>
    </citation>
    <scope>NUCLEOTIDE SEQUENCE [LARGE SCALE GENOMIC DNA]</scope>
    <source>
        <strain evidence="3">JCM 17983</strain>
    </source>
</reference>
<protein>
    <recommendedName>
        <fullName evidence="4">Pentapeptide repeat protein</fullName>
    </recommendedName>
</protein>
<dbReference type="InterPro" id="IPR051082">
    <property type="entry name" value="Pentapeptide-BTB/POZ_domain"/>
</dbReference>
<dbReference type="InterPro" id="IPR001646">
    <property type="entry name" value="5peptide_repeat"/>
</dbReference>
<sequence length="467" mass="49049">MADEEDTPKKSGRRLTWRAARDYVVKHKRKFAVAGGLAVFGLLWWLVPLLLYRSGGSPDALLTAVTTTRVGLLAGFVGLGALGTFWVNSRTLRITAKTFEVTEQGHLTDRYTKAIGQLGDEQLDVRLGGIYALERLAIDSERDHPTVVEVLSAFVRERSRPDRTEKPTVAEVLQSLLADSEKPTSGEAQGDGPAPATDVQAALAVLGRLPVREGVSRGDLSGATLTGANLRGANLTGANLRGANLTGANLRGANLTSATLESANLTRADLTEADLTRASLWKANLTSADLPEADLTGANLLGADLTGATLESANLTDATLGPDLTHAWLYGADLTRARLGGADLTNVNLGEAILTDAHLSGAKLSDANLEQANLANADLGGADLTGAWLRWANLSRAALPAADLTHAGLIEANLTGANLYRANLTSASLERANLTEAKGVTRRQIASALGDIATLLPDGIPRPKSWG</sequence>
<evidence type="ECO:0000313" key="3">
    <source>
        <dbReference type="Proteomes" id="UP001500457"/>
    </source>
</evidence>
<proteinExistence type="predicted"/>
<organism evidence="2 3">
    <name type="scientific">Actinomycetospora straminea</name>
    <dbReference type="NCBI Taxonomy" id="663607"/>
    <lineage>
        <taxon>Bacteria</taxon>
        <taxon>Bacillati</taxon>
        <taxon>Actinomycetota</taxon>
        <taxon>Actinomycetes</taxon>
        <taxon>Pseudonocardiales</taxon>
        <taxon>Pseudonocardiaceae</taxon>
        <taxon>Actinomycetospora</taxon>
    </lineage>
</organism>
<evidence type="ECO:0000313" key="2">
    <source>
        <dbReference type="EMBL" id="GAA4895535.1"/>
    </source>
</evidence>
<name>A0ABP9FAA8_9PSEU</name>
<evidence type="ECO:0000256" key="1">
    <source>
        <dbReference type="SAM" id="Phobius"/>
    </source>
</evidence>
<feature type="transmembrane region" description="Helical" evidence="1">
    <location>
        <begin position="70"/>
        <end position="87"/>
    </location>
</feature>
<dbReference type="Proteomes" id="UP001500457">
    <property type="component" value="Unassembled WGS sequence"/>
</dbReference>
<keyword evidence="1" id="KW-0812">Transmembrane</keyword>
<comment type="caution">
    <text evidence="2">The sequence shown here is derived from an EMBL/GenBank/DDBJ whole genome shotgun (WGS) entry which is preliminary data.</text>
</comment>
<dbReference type="SUPFAM" id="SSF141571">
    <property type="entry name" value="Pentapeptide repeat-like"/>
    <property type="match status" value="2"/>
</dbReference>
<dbReference type="Gene3D" id="2.160.20.80">
    <property type="entry name" value="E3 ubiquitin-protein ligase SopA"/>
    <property type="match status" value="2"/>
</dbReference>
<evidence type="ECO:0008006" key="4">
    <source>
        <dbReference type="Google" id="ProtNLM"/>
    </source>
</evidence>
<dbReference type="EMBL" id="BAABHQ010000028">
    <property type="protein sequence ID" value="GAA4895535.1"/>
    <property type="molecule type" value="Genomic_DNA"/>
</dbReference>
<dbReference type="RefSeq" id="WP_345382243.1">
    <property type="nucleotide sequence ID" value="NZ_BAABHQ010000028.1"/>
</dbReference>
<dbReference type="Pfam" id="PF00805">
    <property type="entry name" value="Pentapeptide"/>
    <property type="match status" value="4"/>
</dbReference>
<keyword evidence="1" id="KW-0472">Membrane</keyword>
<dbReference type="PANTHER" id="PTHR14136">
    <property type="entry name" value="BTB_POZ DOMAIN-CONTAINING PROTEIN KCTD9"/>
    <property type="match status" value="1"/>
</dbReference>
<gene>
    <name evidence="2" type="ORF">GCM10023203_57290</name>
</gene>
<accession>A0ABP9FAA8</accession>
<keyword evidence="3" id="KW-1185">Reference proteome</keyword>
<keyword evidence="1" id="KW-1133">Transmembrane helix</keyword>
<dbReference type="PANTHER" id="PTHR14136:SF17">
    <property type="entry name" value="BTB_POZ DOMAIN-CONTAINING PROTEIN KCTD9"/>
    <property type="match status" value="1"/>
</dbReference>
<feature type="transmembrane region" description="Helical" evidence="1">
    <location>
        <begin position="31"/>
        <end position="50"/>
    </location>
</feature>